<feature type="transmembrane region" description="Helical" evidence="2">
    <location>
        <begin position="124"/>
        <end position="146"/>
    </location>
</feature>
<keyword evidence="2" id="KW-1133">Transmembrane helix</keyword>
<evidence type="ECO:0000256" key="2">
    <source>
        <dbReference type="SAM" id="Phobius"/>
    </source>
</evidence>
<feature type="transmembrane region" description="Helical" evidence="2">
    <location>
        <begin position="30"/>
        <end position="49"/>
    </location>
</feature>
<organism evidence="3 4">
    <name type="scientific">Bifidobacterium parmae</name>
    <dbReference type="NCBI Taxonomy" id="361854"/>
    <lineage>
        <taxon>Bacteria</taxon>
        <taxon>Bacillati</taxon>
        <taxon>Actinomycetota</taxon>
        <taxon>Actinomycetes</taxon>
        <taxon>Bifidobacteriales</taxon>
        <taxon>Bifidobacteriaceae</taxon>
        <taxon>Bifidobacterium</taxon>
    </lineage>
</organism>
<evidence type="ECO:0000313" key="3">
    <source>
        <dbReference type="EMBL" id="PLS28607.1"/>
    </source>
</evidence>
<evidence type="ECO:0000256" key="1">
    <source>
        <dbReference type="SAM" id="MobiDB-lite"/>
    </source>
</evidence>
<feature type="region of interest" description="Disordered" evidence="1">
    <location>
        <begin position="1"/>
        <end position="20"/>
    </location>
</feature>
<gene>
    <name evidence="3" type="ORF">Uis4E_1256</name>
</gene>
<evidence type="ECO:0000313" key="4">
    <source>
        <dbReference type="Proteomes" id="UP000235034"/>
    </source>
</evidence>
<dbReference type="Proteomes" id="UP000235034">
    <property type="component" value="Unassembled WGS sequence"/>
</dbReference>
<sequence length="154" mass="15957">MTSVRTGAKTTADSDGRPWSHRFGPLGRTVVTLLAGAGAAFVGTLAHRMGAAVNIPYGLLLAFLVIALSTYCARARQGVTGLALHLIVSSAAAWGIALFGGPGGDALVVAGFSTPTTYFSQHAGYIWLYGVILIQAAMLVLPASWFRIPAPKGE</sequence>
<name>A0A2N5J337_9BIFI</name>
<dbReference type="RefSeq" id="WP_243394392.1">
    <property type="nucleotide sequence ID" value="NZ_NMWT01000016.1"/>
</dbReference>
<keyword evidence="2" id="KW-0472">Membrane</keyword>
<keyword evidence="4" id="KW-1185">Reference proteome</keyword>
<dbReference type="AlphaFoldDB" id="A0A2N5J337"/>
<accession>A0A2N5J337</accession>
<feature type="transmembrane region" description="Helical" evidence="2">
    <location>
        <begin position="82"/>
        <end position="104"/>
    </location>
</feature>
<protein>
    <submittedName>
        <fullName evidence="3">Alcohol dehydrogenase</fullName>
    </submittedName>
</protein>
<reference evidence="3 4" key="1">
    <citation type="submission" date="2017-07" db="EMBL/GenBank/DDBJ databases">
        <title>Bifidobacterium novel species.</title>
        <authorList>
            <person name="Lugli G.A."/>
            <person name="Milani C."/>
            <person name="Duranti S."/>
            <person name="Mangifesta M."/>
        </authorList>
    </citation>
    <scope>NUCLEOTIDE SEQUENCE [LARGE SCALE GENOMIC DNA]</scope>
    <source>
        <strain evidence="3 4">77</strain>
    </source>
</reference>
<keyword evidence="2" id="KW-0812">Transmembrane</keyword>
<comment type="caution">
    <text evidence="3">The sequence shown here is derived from an EMBL/GenBank/DDBJ whole genome shotgun (WGS) entry which is preliminary data.</text>
</comment>
<feature type="transmembrane region" description="Helical" evidence="2">
    <location>
        <begin position="55"/>
        <end position="73"/>
    </location>
</feature>
<feature type="compositionally biased region" description="Polar residues" evidence="1">
    <location>
        <begin position="1"/>
        <end position="11"/>
    </location>
</feature>
<proteinExistence type="predicted"/>
<dbReference type="EMBL" id="NMWT01000016">
    <property type="protein sequence ID" value="PLS28607.1"/>
    <property type="molecule type" value="Genomic_DNA"/>
</dbReference>